<dbReference type="InterPro" id="IPR046342">
    <property type="entry name" value="CBS_dom_sf"/>
</dbReference>
<dbReference type="SUPFAM" id="SSF54631">
    <property type="entry name" value="CBS-domain pair"/>
    <property type="match status" value="1"/>
</dbReference>
<dbReference type="Pfam" id="PF00571">
    <property type="entry name" value="CBS"/>
    <property type="match status" value="2"/>
</dbReference>
<dbReference type="EMBL" id="BSPX01000085">
    <property type="protein sequence ID" value="GLT24331.1"/>
    <property type="molecule type" value="Genomic_DNA"/>
</dbReference>
<dbReference type="Pfam" id="PF03445">
    <property type="entry name" value="DUF294"/>
    <property type="match status" value="1"/>
</dbReference>
<feature type="domain" description="CBS" evidence="3">
    <location>
        <begin position="79"/>
        <end position="136"/>
    </location>
</feature>
<dbReference type="CDD" id="cd05401">
    <property type="entry name" value="NT_GlnE_GlnD_like"/>
    <property type="match status" value="1"/>
</dbReference>
<dbReference type="SMART" id="SM00116">
    <property type="entry name" value="CBS"/>
    <property type="match status" value="2"/>
</dbReference>
<dbReference type="PANTHER" id="PTHR43080:SF2">
    <property type="entry name" value="CBS DOMAIN-CONTAINING PROTEIN"/>
    <property type="match status" value="1"/>
</dbReference>
<sequence length="469" mass="50353">MSSAQRSGGLTALLRRPPVHALPEASIREALQRMDAARVGTVVIVDPARRPLGMLTLRDVIDRVVLPGGDLGAPVAGVMTGGVVALPGDASAHLARLMLARHGLRHLVVTDGAGQLVGVLSRSDLYASRFAGSDDLVEAIQSARGVVSLAKAAARVREAATAMVELGEGSGALGEWIAMLNDLVVQAVIDLAEAEIEVPLVPWCWLAFGSEGRLEQTLATDQDNGLIFACSADDDPEALRAGFLPFARRVNEILDACGFPLCKGEVMAGNPRWCLSLGEWRACFAGWMHSGTADDLLNATIFFDFRPLAGDWQLAAALQRWLLGIAGDTPLFLRFMAANALRSGPPLGVLRDFSVDRETGLIDLKRDGSRVFVDAARIYALALGVAETATVGRLQAAGEALSWPRREVRALVDAFGFIQQLRLASPREPGGGANQIAPASLNELERTFLKESFRQARRLQQKLQVRYQL</sequence>
<keyword evidence="1 2" id="KW-0129">CBS domain</keyword>
<evidence type="ECO:0000259" key="3">
    <source>
        <dbReference type="PROSITE" id="PS51371"/>
    </source>
</evidence>
<proteinExistence type="predicted"/>
<dbReference type="InterPro" id="IPR018821">
    <property type="entry name" value="DUF294_put_nucleoTrafse_sb-bd"/>
</dbReference>
<dbReference type="InterPro" id="IPR051257">
    <property type="entry name" value="Diverse_CBS-Domain"/>
</dbReference>
<organism evidence="4 5">
    <name type="scientific">Zoogloea oryzae</name>
    <dbReference type="NCBI Taxonomy" id="310767"/>
    <lineage>
        <taxon>Bacteria</taxon>
        <taxon>Pseudomonadati</taxon>
        <taxon>Pseudomonadota</taxon>
        <taxon>Betaproteobacteria</taxon>
        <taxon>Rhodocyclales</taxon>
        <taxon>Zoogloeaceae</taxon>
        <taxon>Zoogloea</taxon>
    </lineage>
</organism>
<name>A0ABQ6FJ09_9RHOO</name>
<gene>
    <name evidence="4" type="ORF">GCM10007933_38090</name>
</gene>
<feature type="domain" description="CBS" evidence="3">
    <location>
        <begin position="14"/>
        <end position="71"/>
    </location>
</feature>
<evidence type="ECO:0000256" key="2">
    <source>
        <dbReference type="PROSITE-ProRule" id="PRU00703"/>
    </source>
</evidence>
<protein>
    <recommendedName>
        <fullName evidence="3">CBS domain-containing protein</fullName>
    </recommendedName>
</protein>
<accession>A0ABQ6FJ09</accession>
<dbReference type="RefSeq" id="WP_284189497.1">
    <property type="nucleotide sequence ID" value="NZ_BSPX01000085.1"/>
</dbReference>
<reference evidence="5" key="1">
    <citation type="journal article" date="2019" name="Int. J. Syst. Evol. Microbiol.">
        <title>The Global Catalogue of Microorganisms (GCM) 10K type strain sequencing project: providing services to taxonomists for standard genome sequencing and annotation.</title>
        <authorList>
            <consortium name="The Broad Institute Genomics Platform"/>
            <consortium name="The Broad Institute Genome Sequencing Center for Infectious Disease"/>
            <person name="Wu L."/>
            <person name="Ma J."/>
        </authorList>
    </citation>
    <scope>NUCLEOTIDE SEQUENCE [LARGE SCALE GENOMIC DNA]</scope>
    <source>
        <strain evidence="5">NBRC 102407</strain>
    </source>
</reference>
<dbReference type="InterPro" id="IPR005105">
    <property type="entry name" value="GlnD_Uridyltrans_N"/>
</dbReference>
<evidence type="ECO:0000313" key="4">
    <source>
        <dbReference type="EMBL" id="GLT24331.1"/>
    </source>
</evidence>
<keyword evidence="5" id="KW-1185">Reference proteome</keyword>
<dbReference type="Proteomes" id="UP001157167">
    <property type="component" value="Unassembled WGS sequence"/>
</dbReference>
<dbReference type="PANTHER" id="PTHR43080">
    <property type="entry name" value="CBS DOMAIN-CONTAINING PROTEIN CBSX3, MITOCHONDRIAL"/>
    <property type="match status" value="1"/>
</dbReference>
<dbReference type="PROSITE" id="PS51371">
    <property type="entry name" value="CBS"/>
    <property type="match status" value="2"/>
</dbReference>
<comment type="caution">
    <text evidence="4">The sequence shown here is derived from an EMBL/GenBank/DDBJ whole genome shotgun (WGS) entry which is preliminary data.</text>
</comment>
<dbReference type="Pfam" id="PF10335">
    <property type="entry name" value="DUF294_C"/>
    <property type="match status" value="1"/>
</dbReference>
<evidence type="ECO:0000256" key="1">
    <source>
        <dbReference type="ARBA" id="ARBA00023122"/>
    </source>
</evidence>
<dbReference type="Gene3D" id="3.10.580.10">
    <property type="entry name" value="CBS-domain"/>
    <property type="match status" value="1"/>
</dbReference>
<dbReference type="InterPro" id="IPR000644">
    <property type="entry name" value="CBS_dom"/>
</dbReference>
<evidence type="ECO:0000313" key="5">
    <source>
        <dbReference type="Proteomes" id="UP001157167"/>
    </source>
</evidence>